<organism evidence="3">
    <name type="scientific">Zea mays</name>
    <name type="common">Maize</name>
    <dbReference type="NCBI Taxonomy" id="4577"/>
    <lineage>
        <taxon>Eukaryota</taxon>
        <taxon>Viridiplantae</taxon>
        <taxon>Streptophyta</taxon>
        <taxon>Embryophyta</taxon>
        <taxon>Tracheophyta</taxon>
        <taxon>Spermatophyta</taxon>
        <taxon>Magnoliopsida</taxon>
        <taxon>Liliopsida</taxon>
        <taxon>Poales</taxon>
        <taxon>Poaceae</taxon>
        <taxon>PACMAD clade</taxon>
        <taxon>Panicoideae</taxon>
        <taxon>Andropogonodae</taxon>
        <taxon>Andropogoneae</taxon>
        <taxon>Tripsacinae</taxon>
        <taxon>Zea</taxon>
    </lineage>
</organism>
<name>A0A1D6HWR3_MAIZE</name>
<reference evidence="3" key="1">
    <citation type="submission" date="2015-12" db="EMBL/GenBank/DDBJ databases">
        <title>Update maize B73 reference genome by single molecule sequencing technologies.</title>
        <authorList>
            <consortium name="Maize Genome Sequencing Project"/>
            <person name="Ware D."/>
        </authorList>
    </citation>
    <scope>NUCLEOTIDE SEQUENCE [LARGE SCALE GENOMIC DNA]</scope>
    <source>
        <tissue evidence="3">Seedling</tissue>
    </source>
</reference>
<keyword evidence="2" id="KW-0677">Repeat</keyword>
<dbReference type="InterPro" id="IPR036322">
    <property type="entry name" value="WD40_repeat_dom_sf"/>
</dbReference>
<dbReference type="STRING" id="4577.A0A1D6HWR3"/>
<dbReference type="SMR" id="A0A1D6HWR3"/>
<keyword evidence="1" id="KW-0853">WD repeat</keyword>
<evidence type="ECO:0000256" key="2">
    <source>
        <dbReference type="ARBA" id="ARBA00022737"/>
    </source>
</evidence>
<dbReference type="InParanoid" id="A0A1D6HWR3"/>
<dbReference type="AlphaFoldDB" id="A0A1D6HWR3"/>
<dbReference type="EMBL" id="CM007650">
    <property type="protein sequence ID" value="ONM52662.1"/>
    <property type="molecule type" value="Genomic_DNA"/>
</dbReference>
<protein>
    <submittedName>
        <fullName evidence="3">Uncharacterized protein</fullName>
    </submittedName>
</protein>
<sequence>MLLSHVCENLIRNLKTGKVDQTLSLSGGKTTCIACQPTLPILVTALDDRIVCFWDASIYRLEEKVKIMGSYALELVFIADINGSARLVVKFKSMMVIMEVNLAIEYTSRWSDG</sequence>
<dbReference type="SUPFAM" id="SSF50978">
    <property type="entry name" value="WD40 repeat-like"/>
    <property type="match status" value="1"/>
</dbReference>
<dbReference type="PANTHER" id="PTHR19876:SF70">
    <property type="entry name" value="COATOMER WD ASSOCIATED REGION DOMAIN-CONTAINING PROTEIN"/>
    <property type="match status" value="1"/>
</dbReference>
<dbReference type="Gene3D" id="2.130.10.10">
    <property type="entry name" value="YVTN repeat-like/Quinoprotein amine dehydrogenase"/>
    <property type="match status" value="1"/>
</dbReference>
<gene>
    <name evidence="3" type="ORF">ZEAMMB73_Zm00001d019309</name>
</gene>
<accession>A0A1D6HWR3</accession>
<dbReference type="PANTHER" id="PTHR19876">
    <property type="entry name" value="COATOMER"/>
    <property type="match status" value="1"/>
</dbReference>
<dbReference type="InterPro" id="IPR050844">
    <property type="entry name" value="Coatomer_complex_subunit"/>
</dbReference>
<evidence type="ECO:0000256" key="1">
    <source>
        <dbReference type="ARBA" id="ARBA00022574"/>
    </source>
</evidence>
<evidence type="ECO:0000313" key="3">
    <source>
        <dbReference type="EMBL" id="ONM52662.1"/>
    </source>
</evidence>
<dbReference type="InterPro" id="IPR015943">
    <property type="entry name" value="WD40/YVTN_repeat-like_dom_sf"/>
</dbReference>
<proteinExistence type="predicted"/>